<sequence>MAIWKGELARLSLPWHGLGALALGVLLARWSWVLFAPHATATAMVPEYAIAAESGQLFGVAASAVSPVAGLALPDVRLIGVFAARVGQPGFAVLKLDDKQQVGVAVGGGVVPGTKLMEVHPDYVLLERAGVQQRVNLEGKSAGAAGAGVVPAERKRNED</sequence>
<dbReference type="GO" id="GO:0005886">
    <property type="term" value="C:plasma membrane"/>
    <property type="evidence" value="ECO:0007669"/>
    <property type="project" value="UniProtKB-SubCell"/>
</dbReference>
<evidence type="ECO:0000256" key="3">
    <source>
        <dbReference type="ARBA" id="ARBA00022475"/>
    </source>
</evidence>
<evidence type="ECO:0000256" key="6">
    <source>
        <dbReference type="ARBA" id="ARBA00022927"/>
    </source>
</evidence>
<proteinExistence type="predicted"/>
<evidence type="ECO:0000256" key="1">
    <source>
        <dbReference type="ARBA" id="ARBA00004533"/>
    </source>
</evidence>
<dbReference type="EMBL" id="AP019536">
    <property type="protein sequence ID" value="BBJ00425.1"/>
    <property type="molecule type" value="Genomic_DNA"/>
</dbReference>
<name>A0AAN1T262_9PROT</name>
<dbReference type="KEGG" id="fku:FGKAn22_21170"/>
<protein>
    <recommendedName>
        <fullName evidence="10">Type II secretion system protein GspC N-terminal domain-containing protein</fullName>
    </recommendedName>
</protein>
<evidence type="ECO:0000256" key="2">
    <source>
        <dbReference type="ARBA" id="ARBA00022448"/>
    </source>
</evidence>
<evidence type="ECO:0000259" key="10">
    <source>
        <dbReference type="Pfam" id="PF11356"/>
    </source>
</evidence>
<evidence type="ECO:0000256" key="9">
    <source>
        <dbReference type="SAM" id="Phobius"/>
    </source>
</evidence>
<accession>A0AAN1T262</accession>
<evidence type="ECO:0000256" key="4">
    <source>
        <dbReference type="ARBA" id="ARBA00022519"/>
    </source>
</evidence>
<keyword evidence="3" id="KW-1003">Cell membrane</keyword>
<feature type="domain" description="Type II secretion system protein GspC N-terminal" evidence="10">
    <location>
        <begin position="20"/>
        <end position="136"/>
    </location>
</feature>
<evidence type="ECO:0000256" key="7">
    <source>
        <dbReference type="ARBA" id="ARBA00022989"/>
    </source>
</evidence>
<keyword evidence="5 9" id="KW-0812">Transmembrane</keyword>
<dbReference type="Gene3D" id="2.30.30.830">
    <property type="match status" value="1"/>
</dbReference>
<dbReference type="Pfam" id="PF11356">
    <property type="entry name" value="T2SSC"/>
    <property type="match status" value="1"/>
</dbReference>
<dbReference type="GO" id="GO:0015031">
    <property type="term" value="P:protein transport"/>
    <property type="evidence" value="ECO:0007669"/>
    <property type="project" value="UniProtKB-KW"/>
</dbReference>
<dbReference type="RefSeq" id="WP_246487395.1">
    <property type="nucleotide sequence ID" value="NZ_AP019536.1"/>
</dbReference>
<keyword evidence="12" id="KW-1185">Reference proteome</keyword>
<dbReference type="AlphaFoldDB" id="A0AAN1T262"/>
<gene>
    <name evidence="11" type="ORF">FGKAn22_21170</name>
</gene>
<keyword evidence="4" id="KW-0997">Cell inner membrane</keyword>
<organism evidence="11 12">
    <name type="scientific">Ferrigenium kumadai</name>
    <dbReference type="NCBI Taxonomy" id="1682490"/>
    <lineage>
        <taxon>Bacteria</taxon>
        <taxon>Pseudomonadati</taxon>
        <taxon>Pseudomonadota</taxon>
        <taxon>Betaproteobacteria</taxon>
        <taxon>Nitrosomonadales</taxon>
        <taxon>Gallionellaceae</taxon>
        <taxon>Ferrigenium</taxon>
    </lineage>
</organism>
<keyword evidence="8 9" id="KW-0472">Membrane</keyword>
<feature type="transmembrane region" description="Helical" evidence="9">
    <location>
        <begin position="15"/>
        <end position="35"/>
    </location>
</feature>
<keyword evidence="7 9" id="KW-1133">Transmembrane helix</keyword>
<evidence type="ECO:0000256" key="8">
    <source>
        <dbReference type="ARBA" id="ARBA00023136"/>
    </source>
</evidence>
<keyword evidence="2" id="KW-0813">Transport</keyword>
<dbReference type="Proteomes" id="UP001319121">
    <property type="component" value="Chromosome"/>
</dbReference>
<dbReference type="InterPro" id="IPR024961">
    <property type="entry name" value="T2SS_GspC_N"/>
</dbReference>
<evidence type="ECO:0000256" key="5">
    <source>
        <dbReference type="ARBA" id="ARBA00022692"/>
    </source>
</evidence>
<comment type="subcellular location">
    <subcellularLocation>
        <location evidence="1">Cell inner membrane</location>
    </subcellularLocation>
</comment>
<keyword evidence="6" id="KW-0653">Protein transport</keyword>
<evidence type="ECO:0000313" key="12">
    <source>
        <dbReference type="Proteomes" id="UP001319121"/>
    </source>
</evidence>
<reference evidence="11 12" key="1">
    <citation type="submission" date="2019-03" db="EMBL/GenBank/DDBJ databases">
        <title>Complete genome sequence of Ferrigenium kumadai strain An22, a microaerophilic iron-oxidizing bacterium isolated from a paddy field soil.</title>
        <authorList>
            <person name="Watanabe T."/>
            <person name="Asakawa S."/>
        </authorList>
    </citation>
    <scope>NUCLEOTIDE SEQUENCE [LARGE SCALE GENOMIC DNA]</scope>
    <source>
        <strain evidence="11 12">An22</strain>
    </source>
</reference>
<evidence type="ECO:0000313" key="11">
    <source>
        <dbReference type="EMBL" id="BBJ00425.1"/>
    </source>
</evidence>